<dbReference type="AlphaFoldDB" id="A0A0U1D300"/>
<sequence>MCPHLHPEVHVLGQSTFIYCSDCREIVDADLPLFLKTA</sequence>
<dbReference type="Proteomes" id="UP000182227">
    <property type="component" value="Unassembled WGS sequence"/>
</dbReference>
<dbReference type="EMBL" id="CTEF01000001">
    <property type="protein sequence ID" value="CQD07177.1"/>
    <property type="molecule type" value="Genomic_DNA"/>
</dbReference>
<organism evidence="1 2">
    <name type="scientific">Mycolicibacterium conceptionense</name>
    <dbReference type="NCBI Taxonomy" id="451644"/>
    <lineage>
        <taxon>Bacteria</taxon>
        <taxon>Bacillati</taxon>
        <taxon>Actinomycetota</taxon>
        <taxon>Actinomycetes</taxon>
        <taxon>Mycobacteriales</taxon>
        <taxon>Mycobacteriaceae</taxon>
        <taxon>Mycolicibacterium</taxon>
    </lineage>
</organism>
<gene>
    <name evidence="1" type="ORF">BN970_01346</name>
</gene>
<evidence type="ECO:0000313" key="2">
    <source>
        <dbReference type="Proteomes" id="UP000182227"/>
    </source>
</evidence>
<accession>A0A0U1D300</accession>
<evidence type="ECO:0000313" key="1">
    <source>
        <dbReference type="EMBL" id="CQD07177.1"/>
    </source>
</evidence>
<protein>
    <submittedName>
        <fullName evidence="1">Uncharacterized protein</fullName>
    </submittedName>
</protein>
<proteinExistence type="predicted"/>
<reference evidence="1 2" key="1">
    <citation type="submission" date="2015-03" db="EMBL/GenBank/DDBJ databases">
        <authorList>
            <person name="Murphy D."/>
        </authorList>
    </citation>
    <scope>NUCLEOTIDE SEQUENCE [LARGE SCALE GENOMIC DNA]</scope>
    <source>
        <strain evidence="1 2">D16</strain>
    </source>
</reference>
<name>A0A0U1D300_9MYCO</name>